<accession>A0ABR2HHE4</accession>
<protein>
    <submittedName>
        <fullName evidence="1">Uncharacterized protein</fullName>
    </submittedName>
</protein>
<evidence type="ECO:0000313" key="2">
    <source>
        <dbReference type="Proteomes" id="UP001470230"/>
    </source>
</evidence>
<gene>
    <name evidence="1" type="ORF">M9Y10_020466</name>
</gene>
<keyword evidence="2" id="KW-1185">Reference proteome</keyword>
<evidence type="ECO:0000313" key="1">
    <source>
        <dbReference type="EMBL" id="KAK8846444.1"/>
    </source>
</evidence>
<comment type="caution">
    <text evidence="1">The sequence shown here is derived from an EMBL/GenBank/DDBJ whole genome shotgun (WGS) entry which is preliminary data.</text>
</comment>
<organism evidence="1 2">
    <name type="scientific">Tritrichomonas musculus</name>
    <dbReference type="NCBI Taxonomy" id="1915356"/>
    <lineage>
        <taxon>Eukaryota</taxon>
        <taxon>Metamonada</taxon>
        <taxon>Parabasalia</taxon>
        <taxon>Tritrichomonadida</taxon>
        <taxon>Tritrichomonadidae</taxon>
        <taxon>Tritrichomonas</taxon>
    </lineage>
</organism>
<sequence>MLEEFTTREARRQHLLTEMEEAQQAAKVLSKKYKENPNDEDLEKIITFKMKAREYAIEILMIPAETTEGKEVQHQVHHSLIKAMRKDLEKKAELKKDLEKKENK</sequence>
<proteinExistence type="predicted"/>
<name>A0ABR2HHE4_9EUKA</name>
<dbReference type="Proteomes" id="UP001470230">
    <property type="component" value="Unassembled WGS sequence"/>
</dbReference>
<dbReference type="EMBL" id="JAPFFF010000029">
    <property type="protein sequence ID" value="KAK8846444.1"/>
    <property type="molecule type" value="Genomic_DNA"/>
</dbReference>
<reference evidence="1 2" key="1">
    <citation type="submission" date="2024-04" db="EMBL/GenBank/DDBJ databases">
        <title>Tritrichomonas musculus Genome.</title>
        <authorList>
            <person name="Alves-Ferreira E."/>
            <person name="Grigg M."/>
            <person name="Lorenzi H."/>
            <person name="Galac M."/>
        </authorList>
    </citation>
    <scope>NUCLEOTIDE SEQUENCE [LARGE SCALE GENOMIC DNA]</scope>
    <source>
        <strain evidence="1 2">EAF2021</strain>
    </source>
</reference>